<accession>A0A9X2FXJ5</accession>
<reference evidence="5" key="1">
    <citation type="submission" date="2022-06" db="EMBL/GenBank/DDBJ databases">
        <title>Idiomarina rhizosphaerae M1R2S28.</title>
        <authorList>
            <person name="Sun J.-Q."/>
            <person name="Li L.-F."/>
        </authorList>
    </citation>
    <scope>NUCLEOTIDE SEQUENCE</scope>
    <source>
        <strain evidence="5">M1R2S28</strain>
    </source>
</reference>
<dbReference type="SUPFAM" id="SSF75169">
    <property type="entry name" value="DsrEFH-like"/>
    <property type="match status" value="1"/>
</dbReference>
<dbReference type="GO" id="GO:0097163">
    <property type="term" value="F:sulfur carrier activity"/>
    <property type="evidence" value="ECO:0007669"/>
    <property type="project" value="TreeGrafter"/>
</dbReference>
<evidence type="ECO:0000256" key="1">
    <source>
        <dbReference type="ARBA" id="ARBA00004496"/>
    </source>
</evidence>
<evidence type="ECO:0000256" key="4">
    <source>
        <dbReference type="ARBA" id="ARBA00022679"/>
    </source>
</evidence>
<comment type="subcellular location">
    <subcellularLocation>
        <location evidence="1">Cytoplasm</location>
    </subcellularLocation>
</comment>
<dbReference type="PANTHER" id="PTHR34874">
    <property type="entry name" value="PROTEIN YCHN"/>
    <property type="match status" value="1"/>
</dbReference>
<evidence type="ECO:0000313" key="6">
    <source>
        <dbReference type="Proteomes" id="UP001139474"/>
    </source>
</evidence>
<evidence type="ECO:0000256" key="2">
    <source>
        <dbReference type="ARBA" id="ARBA00007067"/>
    </source>
</evidence>
<evidence type="ECO:0000256" key="3">
    <source>
        <dbReference type="ARBA" id="ARBA00022490"/>
    </source>
</evidence>
<dbReference type="PANTHER" id="PTHR34874:SF3">
    <property type="entry name" value="SULFURTRANSFERASE TUSD"/>
    <property type="match status" value="1"/>
</dbReference>
<name>A0A9X2FXJ5_9GAMM</name>
<gene>
    <name evidence="5" type="primary">tusD</name>
    <name evidence="5" type="ORF">NJR55_07610</name>
</gene>
<protein>
    <submittedName>
        <fullName evidence="5">Sulfurtransferase complex subunit TusD</fullName>
    </submittedName>
</protein>
<dbReference type="EMBL" id="JAMZDE010000007">
    <property type="protein sequence ID" value="MCP1339460.1"/>
    <property type="molecule type" value="Genomic_DNA"/>
</dbReference>
<keyword evidence="4" id="KW-0808">Transferase</keyword>
<dbReference type="Pfam" id="PF02635">
    <property type="entry name" value="DsrE"/>
    <property type="match status" value="1"/>
</dbReference>
<dbReference type="NCBIfam" id="TIGR03012">
    <property type="entry name" value="sulf_tusD_dsrE"/>
    <property type="match status" value="1"/>
</dbReference>
<dbReference type="InterPro" id="IPR017463">
    <property type="entry name" value="Sulphur_relay_TusD/DsrE"/>
</dbReference>
<dbReference type="Proteomes" id="UP001139474">
    <property type="component" value="Unassembled WGS sequence"/>
</dbReference>
<dbReference type="GO" id="GO:1990228">
    <property type="term" value="C:sulfurtransferase complex"/>
    <property type="evidence" value="ECO:0007669"/>
    <property type="project" value="TreeGrafter"/>
</dbReference>
<organism evidence="5 6">
    <name type="scientific">Idiomarina rhizosphaerae</name>
    <dbReference type="NCBI Taxonomy" id="2961572"/>
    <lineage>
        <taxon>Bacteria</taxon>
        <taxon>Pseudomonadati</taxon>
        <taxon>Pseudomonadota</taxon>
        <taxon>Gammaproteobacteria</taxon>
        <taxon>Alteromonadales</taxon>
        <taxon>Idiomarinaceae</taxon>
        <taxon>Idiomarina</taxon>
    </lineage>
</organism>
<keyword evidence="6" id="KW-1185">Reference proteome</keyword>
<comment type="similarity">
    <text evidence="2">Belongs to the DsrE/TusD family.</text>
</comment>
<dbReference type="InterPro" id="IPR027396">
    <property type="entry name" value="DsrEFH-like"/>
</dbReference>
<dbReference type="RefSeq" id="WP_253619277.1">
    <property type="nucleotide sequence ID" value="NZ_JAMZDE010000007.1"/>
</dbReference>
<keyword evidence="3" id="KW-0963">Cytoplasm</keyword>
<dbReference type="GO" id="GO:0002143">
    <property type="term" value="P:tRNA wobble position uridine thiolation"/>
    <property type="evidence" value="ECO:0007669"/>
    <property type="project" value="TreeGrafter"/>
</dbReference>
<evidence type="ECO:0000313" key="5">
    <source>
        <dbReference type="EMBL" id="MCP1339460.1"/>
    </source>
</evidence>
<dbReference type="Gene3D" id="3.40.1260.10">
    <property type="entry name" value="DsrEFH-like"/>
    <property type="match status" value="1"/>
</dbReference>
<sequence>MNGQFMAKLTLILQNSVEERAQSMNALAFAKAAIATGHTIACVFFYRESVNHAAFPTPTENEDLITQWEEFSQQNQIPLVVCHTVAERKGMEKFHPGFEASGLTALATAMANSDRTLQF</sequence>
<comment type="caution">
    <text evidence="5">The sequence shown here is derived from an EMBL/GenBank/DDBJ whole genome shotgun (WGS) entry which is preliminary data.</text>
</comment>
<proteinExistence type="inferred from homology"/>
<dbReference type="GO" id="GO:0016783">
    <property type="term" value="F:sulfurtransferase activity"/>
    <property type="evidence" value="ECO:0007669"/>
    <property type="project" value="InterPro"/>
</dbReference>
<dbReference type="InterPro" id="IPR003787">
    <property type="entry name" value="Sulphur_relay_DsrE/F-like"/>
</dbReference>
<dbReference type="AlphaFoldDB" id="A0A9X2FXJ5"/>